<evidence type="ECO:0008006" key="8">
    <source>
        <dbReference type="Google" id="ProtNLM"/>
    </source>
</evidence>
<dbReference type="EMBL" id="NHYE01005210">
    <property type="protein sequence ID" value="PPQ75964.1"/>
    <property type="molecule type" value="Genomic_DNA"/>
</dbReference>
<dbReference type="InterPro" id="IPR011990">
    <property type="entry name" value="TPR-like_helical_dom_sf"/>
</dbReference>
<evidence type="ECO:0000259" key="4">
    <source>
        <dbReference type="PROSITE" id="PS50063"/>
    </source>
</evidence>
<dbReference type="PROSITE" id="PS50005">
    <property type="entry name" value="TPR"/>
    <property type="match status" value="1"/>
</dbReference>
<evidence type="ECO:0000313" key="7">
    <source>
        <dbReference type="Proteomes" id="UP000284706"/>
    </source>
</evidence>
<keyword evidence="2" id="KW-0802">TPR repeat</keyword>
<sequence length="2770" mass="310746">GRRDRPITEKLGKRGCWNLVPSSLIGRLLCPLRSLSSLTTMPPRRRDKLLKPLQGIIRSLSPLPRQLSEGDLSSTPISPSDHHSSNTAPPTPNATLTSQPATAPGSPRKSFTKSQSFEKDIALLHASFILQKDPQLREVILVILAICDGDKEDRFASVLEKCTSFVVQLATAPEAHQAEAAQALAEFKGVVEKVKAEIEEKSMSSDVLSTMLTDEIGKVKPPFLCDDDDRSQEQVSKFIDVALSSSITILNLMQSASSLIPVPWVQPLVAQIIVMLKAVSQTRANYDKMKEIATTAGKFAVSCAVICSEKSPGPSTEFQRALDKFTKEIKTIAQECDELSRRGLFSRYLKQSSHATDLQRIKEQLQDAIILFQIETQLTIKMDTEVLKRNVDHVSLDGLPSHPRYDPNDYLDRSRDDAIESISDWITNANESVLWMHGAAGLGKSTVAQQLIHLLQDDDRLAGAVLLTFLTKEHPSDVVRMIARQLGEKHPRAVSDIAEAARKLNSAHDSLGDYLTTYIINPIRALRYPYPLVIVVDGLDEWSSRDSFLKALKDIPLPSPVKFILTSRISHAIEGVLKEVNHHPYPLPPASQEVIERYFDHHFDQDGIDWTCGKPDQQKIRRLAALADGLLIWAATVRSTVQNDFDGRPPDDIVDSILLSEESAGTNRQGLLARLYQHALSGLFPSDLQIRKKVRDFLGGSVALQEAVPIDDFARLSGLEKRPTREIHRRLAALRLHDGVDSDFIKPALQSYHASFLDFVQAEPNTQSPDDLWYYIAIKAAHLTLAQSCLRIVFHNPVAISRSKPNSVEQYAVRFWPYHLSNGTERTDQQARMMIEMQRIQPSDLYLWITLFLPLVLTHPPSAALESGIASSSEVFHKLAMLTEGKVPNAQLYHLPCLEIAVRLKSNNIQTWIALGTAYQAAYKGGSDRRNLDHEIVVLQNALQLTAGVPTGEDTGRDHAGSDQVVILTDLGKALRVRFERFGKQDDLKDAILKLGKALELSPPGHPNRFSSLYNFATILHTCSEQSGSLDDLNKAIQMHNEALKLLPDANALQTRFDQFGSKDDLDEAILKHREALGLHLRGHPELASSLNNLANALYTRGQRSGSQKDLDDAIVMYRGALEFRPSGHPDRAGSLSNLSIALQTSFEQYGSQKDLEEAILKQYAALELRPRGHPDHSLSLNNLANALYVRFRQSGSQKDLDEVILIHQEAFEHHPSSHSGRFMSSFNLATALKTRFNLSGLKQDLNEAISMYREALKHCPYSHPNHSTLLNDLGLALSSRFDRFGGRTEDLDEAIIMHSGALKLRPRDPTPHPDRWASLANLGTCLRTRASTVNDVEEAITHHREAISLCSTSHPVYANLISDLVSDMELHFNKTSNEQSLDEAIVLYQRLAELTTGEATKQSWALTRWSKALRKRFALHNNPEDLKKAEEIDKSLTRVEDPTANHNKRSQLGDVISLITAIRDVDKDGHLANVFETCARFAVQLASATEAHRAEAAQAMAEFVRTMEELKAQIIEDPTLFDTLSTRVNDEIERIKPSFLRNAEAMPLEDFSLFLDAALGRGITVLSILESASLFIPVPFVYPTISQVLYMMKAAEQTRANLNEMKARAEEFAVLTASAVVLPGKTSDLSEGGGLGDFARELEAIALECNRLRQQPRLVRYVLPQSHARELQALNNRLVDTIRRLQVCFLPLIMLGMKEYYSARPDERRSCERQTGTPGDLRWRWGKAGAARFSKITTTYHQPSLPLDPPAMATDGKRNRKRDKFLRPFSGIVRSISREPPIASRPDILDEQPRTVTDSSANTTLNLNAYPPETSASVEASRPFSKGKSFEQDVAALYISFALQENIELKKAFKLIITVRNNDEKDQLVDVLGKCAQFAVQLASSSERESRRAEVTQAITDLEWIMERMREAQLAGDTECLKTLSFSVDELITKTKQTRSNYNDMREIATIAGEFAVSCAIICSESPEGPSTEFKRSLDRFTKKLEGIARECIERSQIGLFSRYFQRNVHANDLQSIKTRLKSSIEIFQNETEVNIKLDTEALKRNLDFASLNTLPSHPRYERSEYLENSRDDVIEYVSRWISDASELVLWIHGPAGMGKSTVAQQLIYLLQQEDRLAGGVLLTLVAQEHPAEIIRMIAKQLGEKHPHAIPEVAEAARKLNSVHDSLRDYLTTYIINPIRQLKYPYQLIILIDGLDEWRNLEPFIQEVPHIPSPSPVKFILTSRFNHTIDRVLSKASVHKYSLPSVPQPVMERYFHLHFASDEIDWQGRRPDEHKIRQLAILADGLLVWAATVRSLVLNKFDQRHPHEILDDIITSEVKVVSKGGRRLECLYRNALLALFPPDIHGALRDFLGAILVLQEALPLSDFAHLMRNHISERGAKEIHRSLAALRLRGDPESEIVSPAIGSYHSSFLEFIQSGFTAIGDGEPSNQSMVSRDAHLKLGQACINVIFRDFLPSFKGQTCSSSELSILECYSVKFWPLHLSNGTERTSREADSALANVSSTALRRWATLFLPQVSRRLIDEGRNLNIPTTSELFAELSFLVESRNATAPPYFLHFLELSVRRQPQNVLTWISLGTSHHWVYRRLRDGHNLEEAITVFRHALKLIGDGLSGDEPTLMTTGFIPEDNDSDADISTIPNFGRKNKVLMCLADALEARFERIGTLTDLDEAIALHREALDLYLASHPHRPFQSLNNFARALQARFRQRGELSDIDEAVRVLREALQLRSPPHPDFWLLSGNLAYVLQIRFEGRGDFNSCHQSDQSDLHFS</sequence>
<dbReference type="InterPro" id="IPR007111">
    <property type="entry name" value="NACHT_NTPase"/>
</dbReference>
<dbReference type="Pfam" id="PF24883">
    <property type="entry name" value="NPHP3_N"/>
    <property type="match status" value="2"/>
</dbReference>
<reference evidence="6 7" key="1">
    <citation type="journal article" date="2018" name="Evol. Lett.">
        <title>Horizontal gene cluster transfer increased hallucinogenic mushroom diversity.</title>
        <authorList>
            <person name="Reynolds H.T."/>
            <person name="Vijayakumar V."/>
            <person name="Gluck-Thaler E."/>
            <person name="Korotkin H.B."/>
            <person name="Matheny P.B."/>
            <person name="Slot J.C."/>
        </authorList>
    </citation>
    <scope>NUCLEOTIDE SEQUENCE [LARGE SCALE GENOMIC DNA]</scope>
    <source>
        <strain evidence="6 7">SRW20</strain>
    </source>
</reference>
<dbReference type="InParanoid" id="A0A409WBS7"/>
<dbReference type="OrthoDB" id="3261813at2759"/>
<organism evidence="6 7">
    <name type="scientific">Gymnopilus dilepis</name>
    <dbReference type="NCBI Taxonomy" id="231916"/>
    <lineage>
        <taxon>Eukaryota</taxon>
        <taxon>Fungi</taxon>
        <taxon>Dikarya</taxon>
        <taxon>Basidiomycota</taxon>
        <taxon>Agaricomycotina</taxon>
        <taxon>Agaricomycetes</taxon>
        <taxon>Agaricomycetidae</taxon>
        <taxon>Agaricales</taxon>
        <taxon>Agaricineae</taxon>
        <taxon>Hymenogastraceae</taxon>
        <taxon>Gymnopilus</taxon>
    </lineage>
</organism>
<dbReference type="SUPFAM" id="SSF48452">
    <property type="entry name" value="TPR-like"/>
    <property type="match status" value="2"/>
</dbReference>
<dbReference type="InterPro" id="IPR036537">
    <property type="entry name" value="Adaptor_Cbl_N_dom_sf"/>
</dbReference>
<dbReference type="InterPro" id="IPR019734">
    <property type="entry name" value="TPR_rpt"/>
</dbReference>
<feature type="region of interest" description="Disordered" evidence="3">
    <location>
        <begin position="65"/>
        <end position="112"/>
    </location>
</feature>
<feature type="repeat" description="TPR" evidence="2">
    <location>
        <begin position="1095"/>
        <end position="1128"/>
    </location>
</feature>
<feature type="domain" description="NACHT" evidence="5">
    <location>
        <begin position="432"/>
        <end position="568"/>
    </location>
</feature>
<protein>
    <recommendedName>
        <fullName evidence="8">NACHT domain-containing protein</fullName>
    </recommendedName>
</protein>
<dbReference type="PANTHER" id="PTHR10039">
    <property type="entry name" value="AMELOGENIN"/>
    <property type="match status" value="1"/>
</dbReference>
<feature type="compositionally biased region" description="Polar residues" evidence="3">
    <location>
        <begin position="1795"/>
        <end position="1808"/>
    </location>
</feature>
<dbReference type="SMART" id="SM00028">
    <property type="entry name" value="TPR"/>
    <property type="match status" value="6"/>
</dbReference>
<dbReference type="PROSITE" id="PS50063">
    <property type="entry name" value="BH4_2"/>
    <property type="match status" value="1"/>
</dbReference>
<dbReference type="InterPro" id="IPR059179">
    <property type="entry name" value="MLKL-like_MCAfunc"/>
</dbReference>
<feature type="region of interest" description="Disordered" evidence="3">
    <location>
        <begin position="1794"/>
        <end position="1820"/>
    </location>
</feature>
<accession>A0A409WBS7</accession>
<evidence type="ECO:0000256" key="2">
    <source>
        <dbReference type="PROSITE-ProRule" id="PRU00339"/>
    </source>
</evidence>
<dbReference type="SUPFAM" id="SSF52540">
    <property type="entry name" value="P-loop containing nucleoside triphosphate hydrolases"/>
    <property type="match status" value="2"/>
</dbReference>
<feature type="non-terminal residue" evidence="6">
    <location>
        <position position="2770"/>
    </location>
</feature>
<evidence type="ECO:0000256" key="1">
    <source>
        <dbReference type="ARBA" id="ARBA00022737"/>
    </source>
</evidence>
<dbReference type="PROSITE" id="PS50837">
    <property type="entry name" value="NACHT"/>
    <property type="match status" value="1"/>
</dbReference>
<dbReference type="PANTHER" id="PTHR10039:SF14">
    <property type="entry name" value="NACHT DOMAIN-CONTAINING PROTEIN"/>
    <property type="match status" value="1"/>
</dbReference>
<dbReference type="Pfam" id="PF13374">
    <property type="entry name" value="TPR_10"/>
    <property type="match status" value="2"/>
</dbReference>
<dbReference type="InterPro" id="IPR003093">
    <property type="entry name" value="Bcl2_BH4"/>
</dbReference>
<dbReference type="Gene3D" id="3.40.50.300">
    <property type="entry name" value="P-loop containing nucleotide triphosphate hydrolases"/>
    <property type="match status" value="2"/>
</dbReference>
<keyword evidence="1" id="KW-0677">Repeat</keyword>
<proteinExistence type="predicted"/>
<dbReference type="Gene3D" id="1.20.930.20">
    <property type="entry name" value="Adaptor protein Cbl, N-terminal domain"/>
    <property type="match status" value="1"/>
</dbReference>
<dbReference type="STRING" id="231916.A0A409WBS7"/>
<feature type="domain" description="Apoptosis regulator Bcl-2 family BH4" evidence="4">
    <location>
        <begin position="591"/>
        <end position="610"/>
    </location>
</feature>
<dbReference type="CDD" id="cd21037">
    <property type="entry name" value="MLKL_NTD"/>
    <property type="match status" value="2"/>
</dbReference>
<dbReference type="Proteomes" id="UP000284706">
    <property type="component" value="Unassembled WGS sequence"/>
</dbReference>
<dbReference type="InterPro" id="IPR056884">
    <property type="entry name" value="NPHP3-like_N"/>
</dbReference>
<name>A0A409WBS7_9AGAR</name>
<keyword evidence="7" id="KW-1185">Reference proteome</keyword>
<dbReference type="GO" id="GO:0042981">
    <property type="term" value="P:regulation of apoptotic process"/>
    <property type="evidence" value="ECO:0007669"/>
    <property type="project" value="InterPro"/>
</dbReference>
<feature type="region of interest" description="Disordered" evidence="3">
    <location>
        <begin position="1742"/>
        <end position="1761"/>
    </location>
</feature>
<evidence type="ECO:0000256" key="3">
    <source>
        <dbReference type="SAM" id="MobiDB-lite"/>
    </source>
</evidence>
<evidence type="ECO:0000259" key="5">
    <source>
        <dbReference type="PROSITE" id="PS50837"/>
    </source>
</evidence>
<comment type="caution">
    <text evidence="6">The sequence shown here is derived from an EMBL/GenBank/DDBJ whole genome shotgun (WGS) entry which is preliminary data.</text>
</comment>
<evidence type="ECO:0000313" key="6">
    <source>
        <dbReference type="EMBL" id="PPQ75964.1"/>
    </source>
</evidence>
<dbReference type="Gene3D" id="1.25.40.10">
    <property type="entry name" value="Tetratricopeptide repeat domain"/>
    <property type="match status" value="4"/>
</dbReference>
<dbReference type="InterPro" id="IPR027417">
    <property type="entry name" value="P-loop_NTPase"/>
</dbReference>
<feature type="non-terminal residue" evidence="6">
    <location>
        <position position="1"/>
    </location>
</feature>
<gene>
    <name evidence="6" type="ORF">CVT26_005745</name>
</gene>
<dbReference type="GO" id="GO:0007166">
    <property type="term" value="P:cell surface receptor signaling pathway"/>
    <property type="evidence" value="ECO:0007669"/>
    <property type="project" value="InterPro"/>
</dbReference>